<reference evidence="1" key="1">
    <citation type="submission" date="2020-05" db="EMBL/GenBank/DDBJ databases">
        <authorList>
            <person name="Chiriac C."/>
            <person name="Salcher M."/>
            <person name="Ghai R."/>
            <person name="Kavagutti S V."/>
        </authorList>
    </citation>
    <scope>NUCLEOTIDE SEQUENCE</scope>
</reference>
<accession>A0A6J7EYH7</accession>
<sequence>MFLQEPTSPREADDADPLVATRKAFEHWAKTLRTLSDGPAVGFFKKIEVDQITGWWNRRGIGQTDAKADALSELTRQGLRWFHSKQRPS</sequence>
<name>A0A6J7EYH7_9ZZZZ</name>
<organism evidence="1">
    <name type="scientific">freshwater metagenome</name>
    <dbReference type="NCBI Taxonomy" id="449393"/>
    <lineage>
        <taxon>unclassified sequences</taxon>
        <taxon>metagenomes</taxon>
        <taxon>ecological metagenomes</taxon>
    </lineage>
</organism>
<proteinExistence type="predicted"/>
<protein>
    <submittedName>
        <fullName evidence="1">Unannotated protein</fullName>
    </submittedName>
</protein>
<gene>
    <name evidence="1" type="ORF">UFOPK3376_02496</name>
</gene>
<dbReference type="AlphaFoldDB" id="A0A6J7EYH7"/>
<dbReference type="EMBL" id="CAFBLP010000082">
    <property type="protein sequence ID" value="CAB4887471.1"/>
    <property type="molecule type" value="Genomic_DNA"/>
</dbReference>
<evidence type="ECO:0000313" key="1">
    <source>
        <dbReference type="EMBL" id="CAB4887471.1"/>
    </source>
</evidence>